<dbReference type="OrthoDB" id="67297at2"/>
<dbReference type="CDD" id="cd15457">
    <property type="entry name" value="NADAR"/>
    <property type="match status" value="1"/>
</dbReference>
<accession>A0A402CW66</accession>
<organism evidence="3 4">
    <name type="scientific">Capsulimonas corticalis</name>
    <dbReference type="NCBI Taxonomy" id="2219043"/>
    <lineage>
        <taxon>Bacteria</taxon>
        <taxon>Bacillati</taxon>
        <taxon>Armatimonadota</taxon>
        <taxon>Armatimonadia</taxon>
        <taxon>Capsulimonadales</taxon>
        <taxon>Capsulimonadaceae</taxon>
        <taxon>Capsulimonas</taxon>
    </lineage>
</organism>
<dbReference type="Pfam" id="PF08719">
    <property type="entry name" value="NADAR"/>
    <property type="match status" value="1"/>
</dbReference>
<sequence length="145" mass="17028">MPIYFYSQRMLYGEFSNFAKYGVKMDGEWWPTTEHYFQAQKFVDPDYRTQIRNADTPKRAAELGRSRRVPLRPDWEDVKDDIMYACVLKKFETHPELRERLLSTGDEEIIENAPGDFYWGCGKDGTGKNMLGKILMDIRTALRGE</sequence>
<dbReference type="NCBIfam" id="TIGR02464">
    <property type="entry name" value="ribofla_fusion"/>
    <property type="match status" value="1"/>
</dbReference>
<protein>
    <submittedName>
        <fullName evidence="3">Uncharacterized protein</fullName>
    </submittedName>
</protein>
<dbReference type="SUPFAM" id="SSF143990">
    <property type="entry name" value="YbiA-like"/>
    <property type="match status" value="1"/>
</dbReference>
<keyword evidence="4" id="KW-1185">Reference proteome</keyword>
<evidence type="ECO:0000313" key="3">
    <source>
        <dbReference type="EMBL" id="BDI34031.1"/>
    </source>
</evidence>
<name>A0A402CW66_9BACT</name>
<comment type="catalytic activity">
    <reaction evidence="2">
        <text>2,5-diamino-6-hydroxy-4-(5-phosphoribosylamino)-pyrimidine + H2O = 2,5,6-triamino-4-hydroxypyrimidine + D-ribose 5-phosphate</text>
        <dbReference type="Rhea" id="RHEA:23436"/>
        <dbReference type="ChEBI" id="CHEBI:15377"/>
        <dbReference type="ChEBI" id="CHEBI:58614"/>
        <dbReference type="ChEBI" id="CHEBI:78346"/>
        <dbReference type="ChEBI" id="CHEBI:137796"/>
    </reaction>
</comment>
<gene>
    <name evidence="3" type="ORF">CCAX7_60820</name>
</gene>
<comment type="catalytic activity">
    <reaction evidence="1">
        <text>5-amino-6-(5-phospho-D-ribosylamino)uracil + H2O = 5,6-diaminouracil + D-ribose 5-phosphate</text>
        <dbReference type="Rhea" id="RHEA:55020"/>
        <dbReference type="ChEBI" id="CHEBI:15377"/>
        <dbReference type="ChEBI" id="CHEBI:46252"/>
        <dbReference type="ChEBI" id="CHEBI:58453"/>
        <dbReference type="ChEBI" id="CHEBI:78346"/>
    </reaction>
</comment>
<evidence type="ECO:0000256" key="1">
    <source>
        <dbReference type="ARBA" id="ARBA00000022"/>
    </source>
</evidence>
<evidence type="ECO:0000256" key="2">
    <source>
        <dbReference type="ARBA" id="ARBA00000751"/>
    </source>
</evidence>
<reference evidence="3 4" key="1">
    <citation type="journal article" date="2019" name="Int. J. Syst. Evol. Microbiol.">
        <title>Capsulimonas corticalis gen. nov., sp. nov., an aerobic capsulated bacterium, of a novel bacterial order, Capsulimonadales ord. nov., of the class Armatimonadia of the phylum Armatimonadetes.</title>
        <authorList>
            <person name="Li J."/>
            <person name="Kudo C."/>
            <person name="Tonouchi A."/>
        </authorList>
    </citation>
    <scope>NUCLEOTIDE SEQUENCE [LARGE SCALE GENOMIC DNA]</scope>
    <source>
        <strain evidence="3 4">AX-7</strain>
    </source>
</reference>
<evidence type="ECO:0000313" key="4">
    <source>
        <dbReference type="Proteomes" id="UP000287394"/>
    </source>
</evidence>
<proteinExistence type="predicted"/>
<dbReference type="Gene3D" id="1.10.357.40">
    <property type="entry name" value="YbiA-like"/>
    <property type="match status" value="1"/>
</dbReference>
<dbReference type="InterPro" id="IPR037238">
    <property type="entry name" value="YbiA-like_sf"/>
</dbReference>
<dbReference type="AlphaFoldDB" id="A0A402CW66"/>
<dbReference type="EMBL" id="AP025739">
    <property type="protein sequence ID" value="BDI34031.1"/>
    <property type="molecule type" value="Genomic_DNA"/>
</dbReference>
<dbReference type="KEGG" id="ccot:CCAX7_60820"/>
<dbReference type="RefSeq" id="WP_119321583.1">
    <property type="nucleotide sequence ID" value="NZ_AP025739.1"/>
</dbReference>
<dbReference type="Proteomes" id="UP000287394">
    <property type="component" value="Chromosome"/>
</dbReference>
<dbReference type="InterPro" id="IPR012816">
    <property type="entry name" value="NADAR"/>
</dbReference>